<organism evidence="1 2">
    <name type="scientific">Sinocyclocheilus anshuiensis</name>
    <dbReference type="NCBI Taxonomy" id="1608454"/>
    <lineage>
        <taxon>Eukaryota</taxon>
        <taxon>Metazoa</taxon>
        <taxon>Chordata</taxon>
        <taxon>Craniata</taxon>
        <taxon>Vertebrata</taxon>
        <taxon>Euteleostomi</taxon>
        <taxon>Actinopterygii</taxon>
        <taxon>Neopterygii</taxon>
        <taxon>Teleostei</taxon>
        <taxon>Ostariophysi</taxon>
        <taxon>Cypriniformes</taxon>
        <taxon>Cyprinidae</taxon>
        <taxon>Cyprininae</taxon>
        <taxon>Sinocyclocheilus</taxon>
    </lineage>
</organism>
<dbReference type="InterPro" id="IPR004244">
    <property type="entry name" value="Transposase_22"/>
</dbReference>
<dbReference type="Gene3D" id="3.30.70.1820">
    <property type="entry name" value="L1 transposable element, RRM domain"/>
    <property type="match status" value="1"/>
</dbReference>
<dbReference type="PANTHER" id="PTHR11505">
    <property type="entry name" value="L1 TRANSPOSABLE ELEMENT-RELATED"/>
    <property type="match status" value="1"/>
</dbReference>
<reference evidence="1" key="2">
    <citation type="submission" date="2025-09" db="UniProtKB">
        <authorList>
            <consortium name="Ensembl"/>
        </authorList>
    </citation>
    <scope>IDENTIFICATION</scope>
</reference>
<protein>
    <submittedName>
        <fullName evidence="1">Uncharacterized protein</fullName>
    </submittedName>
</protein>
<name>A0A671RZG0_9TELE</name>
<dbReference type="AlphaFoldDB" id="A0A671RZG0"/>
<keyword evidence="2" id="KW-1185">Reference proteome</keyword>
<evidence type="ECO:0000313" key="2">
    <source>
        <dbReference type="Proteomes" id="UP000472260"/>
    </source>
</evidence>
<reference evidence="1" key="1">
    <citation type="submission" date="2025-08" db="UniProtKB">
        <authorList>
            <consortium name="Ensembl"/>
        </authorList>
    </citation>
    <scope>IDENTIFICATION</scope>
</reference>
<dbReference type="Ensembl" id="ENSSANT00000094626.1">
    <property type="protein sequence ID" value="ENSSANP00000089067.1"/>
    <property type="gene ID" value="ENSSANG00000044107.1"/>
</dbReference>
<dbReference type="Proteomes" id="UP000472260">
    <property type="component" value="Unassembled WGS sequence"/>
</dbReference>
<accession>A0A671RZG0</accession>
<proteinExistence type="predicted"/>
<sequence>MELSTLSASAFVRLRIQNSLNQRVGTNEDNVQVCVTRIQQLEKDNSYLIDKVDHLEKRSRRYNLRFVGVQESSEGNDITGFMSKLIPQLLGRDNFPTPPISEWAHRSPTAHQSGRASLRPIMVMLLNFQEKVQILRISRERKLEYNGTRVYIYQDFSADLMKRRRSFDPVKHKLREFNKKHFLRYPCTLCVVVDGKQQCFNCHKEAEAEHRRTDKE</sequence>
<evidence type="ECO:0000313" key="1">
    <source>
        <dbReference type="Ensembl" id="ENSSANP00000089067.1"/>
    </source>
</evidence>